<sequence length="203" mass="21827">MESAMRVELRINEQRSRQDRGQKRSALNLEVAESSSKNKRMRGSSSASGLVGKGAWGGSPQQRIQASVPSFSLGTPEMEGVAAISSPSRCQQCGRHHLGECGVETCSCYYCGQTGHFRKRCPLRLQGATETQGFVSSDVQSTASEPAQRTNKLGASGSGVAARQTSSSGAGSSSVITAISINVFWYPTMNKIYFEILCWLSFD</sequence>
<dbReference type="OrthoDB" id="851428at2759"/>
<protein>
    <submittedName>
        <fullName evidence="4">Zf-CCHC domain-containing protein</fullName>
    </submittedName>
</protein>
<dbReference type="GO" id="GO:0003676">
    <property type="term" value="F:nucleic acid binding"/>
    <property type="evidence" value="ECO:0007669"/>
    <property type="project" value="InterPro"/>
</dbReference>
<evidence type="ECO:0000313" key="5">
    <source>
        <dbReference type="Proteomes" id="UP000187406"/>
    </source>
</evidence>
<organism evidence="4 5">
    <name type="scientific">Cephalotus follicularis</name>
    <name type="common">Albany pitcher plant</name>
    <dbReference type="NCBI Taxonomy" id="3775"/>
    <lineage>
        <taxon>Eukaryota</taxon>
        <taxon>Viridiplantae</taxon>
        <taxon>Streptophyta</taxon>
        <taxon>Embryophyta</taxon>
        <taxon>Tracheophyta</taxon>
        <taxon>Spermatophyta</taxon>
        <taxon>Magnoliopsida</taxon>
        <taxon>eudicotyledons</taxon>
        <taxon>Gunneridae</taxon>
        <taxon>Pentapetalae</taxon>
        <taxon>rosids</taxon>
        <taxon>fabids</taxon>
        <taxon>Oxalidales</taxon>
        <taxon>Cephalotaceae</taxon>
        <taxon>Cephalotus</taxon>
    </lineage>
</organism>
<dbReference type="PROSITE" id="PS50158">
    <property type="entry name" value="ZF_CCHC"/>
    <property type="match status" value="1"/>
</dbReference>
<dbReference type="SMART" id="SM00343">
    <property type="entry name" value="ZnF_C2HC"/>
    <property type="match status" value="1"/>
</dbReference>
<keyword evidence="1" id="KW-0863">Zinc-finger</keyword>
<dbReference type="Proteomes" id="UP000187406">
    <property type="component" value="Unassembled WGS sequence"/>
</dbReference>
<keyword evidence="5" id="KW-1185">Reference proteome</keyword>
<dbReference type="AlphaFoldDB" id="A0A1Q3AS26"/>
<evidence type="ECO:0000313" key="4">
    <source>
        <dbReference type="EMBL" id="GAV58556.1"/>
    </source>
</evidence>
<reference evidence="5" key="1">
    <citation type="submission" date="2016-04" db="EMBL/GenBank/DDBJ databases">
        <title>Cephalotus genome sequencing.</title>
        <authorList>
            <person name="Fukushima K."/>
            <person name="Hasebe M."/>
            <person name="Fang X."/>
        </authorList>
    </citation>
    <scope>NUCLEOTIDE SEQUENCE [LARGE SCALE GENOMIC DNA]</scope>
    <source>
        <strain evidence="5">cv. St1</strain>
    </source>
</reference>
<dbReference type="Pfam" id="PF00098">
    <property type="entry name" value="zf-CCHC"/>
    <property type="match status" value="1"/>
</dbReference>
<comment type="caution">
    <text evidence="4">The sequence shown here is derived from an EMBL/GenBank/DDBJ whole genome shotgun (WGS) entry which is preliminary data.</text>
</comment>
<feature type="region of interest" description="Disordered" evidence="2">
    <location>
        <begin position="135"/>
        <end position="171"/>
    </location>
</feature>
<gene>
    <name evidence="4" type="ORF">CFOL_v3_02089</name>
</gene>
<proteinExistence type="predicted"/>
<dbReference type="EMBL" id="BDDD01000075">
    <property type="protein sequence ID" value="GAV58556.1"/>
    <property type="molecule type" value="Genomic_DNA"/>
</dbReference>
<dbReference type="Gene3D" id="4.10.60.10">
    <property type="entry name" value="Zinc finger, CCHC-type"/>
    <property type="match status" value="1"/>
</dbReference>
<accession>A0A1Q3AS26</accession>
<keyword evidence="1" id="KW-0479">Metal-binding</keyword>
<feature type="compositionally biased region" description="Polar residues" evidence="2">
    <location>
        <begin position="135"/>
        <end position="153"/>
    </location>
</feature>
<dbReference type="GO" id="GO:0008270">
    <property type="term" value="F:zinc ion binding"/>
    <property type="evidence" value="ECO:0007669"/>
    <property type="project" value="UniProtKB-KW"/>
</dbReference>
<evidence type="ECO:0000256" key="1">
    <source>
        <dbReference type="PROSITE-ProRule" id="PRU00047"/>
    </source>
</evidence>
<feature type="region of interest" description="Disordered" evidence="2">
    <location>
        <begin position="1"/>
        <end position="62"/>
    </location>
</feature>
<dbReference type="InParanoid" id="A0A1Q3AS26"/>
<dbReference type="InterPro" id="IPR001878">
    <property type="entry name" value="Znf_CCHC"/>
</dbReference>
<evidence type="ECO:0000256" key="2">
    <source>
        <dbReference type="SAM" id="MobiDB-lite"/>
    </source>
</evidence>
<keyword evidence="1" id="KW-0862">Zinc</keyword>
<name>A0A1Q3AS26_CEPFO</name>
<feature type="compositionally biased region" description="Basic and acidic residues" evidence="2">
    <location>
        <begin position="1"/>
        <end position="22"/>
    </location>
</feature>
<feature type="domain" description="CCHC-type" evidence="3">
    <location>
        <begin position="108"/>
        <end position="122"/>
    </location>
</feature>
<evidence type="ECO:0000259" key="3">
    <source>
        <dbReference type="PROSITE" id="PS50158"/>
    </source>
</evidence>